<gene>
    <name evidence="3" type="ORF">AKO1_014778</name>
</gene>
<dbReference type="Pfam" id="PF00326">
    <property type="entry name" value="Peptidase_S9"/>
    <property type="match status" value="1"/>
</dbReference>
<dbReference type="AlphaFoldDB" id="A0AAW2Z1X1"/>
<reference evidence="3 4" key="1">
    <citation type="submission" date="2024-03" db="EMBL/GenBank/DDBJ databases">
        <title>The Acrasis kona genome and developmental transcriptomes reveal deep origins of eukaryotic multicellular pathways.</title>
        <authorList>
            <person name="Sheikh S."/>
            <person name="Fu C.-J."/>
            <person name="Brown M.W."/>
            <person name="Baldauf S.L."/>
        </authorList>
    </citation>
    <scope>NUCLEOTIDE SEQUENCE [LARGE SCALE GENOMIC DNA]</scope>
    <source>
        <strain evidence="3 4">ATCC MYA-3509</strain>
    </source>
</reference>
<dbReference type="EMBL" id="JAOPGA020000960">
    <property type="protein sequence ID" value="KAL0483440.1"/>
    <property type="molecule type" value="Genomic_DNA"/>
</dbReference>
<dbReference type="PANTHER" id="PTHR11731:SF193">
    <property type="entry name" value="DIPEPTIDYL PEPTIDASE 9"/>
    <property type="match status" value="1"/>
</dbReference>
<dbReference type="InterPro" id="IPR001375">
    <property type="entry name" value="Peptidase_S9_cat"/>
</dbReference>
<keyword evidence="4" id="KW-1185">Reference proteome</keyword>
<comment type="caution">
    <text evidence="3">The sequence shown here is derived from an EMBL/GenBank/DDBJ whole genome shotgun (WGS) entry which is preliminary data.</text>
</comment>
<sequence length="713" mass="81607">MSDHIIELEDVVSRPPGWSFPDSIQFSPDNKRVSYLMSEDRSLTRQLYSFEVETGSSALLIKQSGNDSEEGLSLEEQLRRERLRVSELGITQYSWSSVEDTIIVPLRGGIYVQKGADAQLMHVYKGSDAQDPKLSPDGKLIAFVRGGEVFVMDIDGDDIRQITSGCSESGKTNGLADYLAQEEMNRLDGFWWSPDSKKIAFEQVDEQHIPIFKIVHQGKDDVQTEDHRYPFAGEANPIVKLGVVPITEPFDVTWMDLGQEQDIYLARVNWLPDGTLTAQVQDRQQKTLELHKFDPNGSSTLILKEESDTWINLNDLFRTISVGKYSNHFVWGSERSGYQHLYLYKNDGTLIKQITNGEWMVDEICGLDARSNVIYFTSTQQDVREKHFYSIQLDETNSEPIRITTESGWHNIVLDHNCDYYTDTFSNISTPPRVTLHSIKRAVTKTIFDQLDPKIHSIPLVTPEFISFENKSGITLHGAIFKPNHIKKSLPTIVYVYGGPHVQLVQNTWRFTINMRAQRLCSMGFLLFVMDNSGSSRRGLHFEKQIYRRMGNVEVQDQAEGIQHLIKRGLTDPSRVGIYGWSYGGYMSLMALAKAPETFKVAVSGAPVTHWDGYDTHYTERYMGTPKENQEGYKDGSVMQHVGNMKGKLMLVHGMIDENVHFRHTARLIKALNRERKPYDLFLLPDDRHRPRSESDMLYMEDRIANYFVENLQ</sequence>
<dbReference type="Gene3D" id="3.40.50.1820">
    <property type="entry name" value="alpha/beta hydrolase"/>
    <property type="match status" value="1"/>
</dbReference>
<dbReference type="InterPro" id="IPR029058">
    <property type="entry name" value="AB_hydrolase_fold"/>
</dbReference>
<feature type="domain" description="Dipeptidylpeptidase IV N-terminal" evidence="2">
    <location>
        <begin position="106"/>
        <end position="432"/>
    </location>
</feature>
<evidence type="ECO:0000259" key="1">
    <source>
        <dbReference type="Pfam" id="PF00326"/>
    </source>
</evidence>
<dbReference type="Pfam" id="PF00930">
    <property type="entry name" value="DPPIV_N"/>
    <property type="match status" value="1"/>
</dbReference>
<dbReference type="SUPFAM" id="SSF53474">
    <property type="entry name" value="alpha/beta-Hydrolases"/>
    <property type="match status" value="1"/>
</dbReference>
<dbReference type="GO" id="GO:0008236">
    <property type="term" value="F:serine-type peptidase activity"/>
    <property type="evidence" value="ECO:0007669"/>
    <property type="project" value="InterPro"/>
</dbReference>
<dbReference type="GO" id="GO:0008239">
    <property type="term" value="F:dipeptidyl-peptidase activity"/>
    <property type="evidence" value="ECO:0007669"/>
    <property type="project" value="TreeGrafter"/>
</dbReference>
<dbReference type="PANTHER" id="PTHR11731">
    <property type="entry name" value="PROTEASE FAMILY S9B,C DIPEPTIDYL-PEPTIDASE IV-RELATED"/>
    <property type="match status" value="1"/>
</dbReference>
<dbReference type="GO" id="GO:0006508">
    <property type="term" value="P:proteolysis"/>
    <property type="evidence" value="ECO:0007669"/>
    <property type="project" value="InterPro"/>
</dbReference>
<dbReference type="InterPro" id="IPR002469">
    <property type="entry name" value="Peptidase_S9B_N"/>
</dbReference>
<evidence type="ECO:0000313" key="4">
    <source>
        <dbReference type="Proteomes" id="UP001431209"/>
    </source>
</evidence>
<evidence type="ECO:0000259" key="2">
    <source>
        <dbReference type="Pfam" id="PF00930"/>
    </source>
</evidence>
<accession>A0AAW2Z1X1</accession>
<dbReference type="InterPro" id="IPR050278">
    <property type="entry name" value="Serine_Prot_S9B/DPPIV"/>
</dbReference>
<evidence type="ECO:0000313" key="3">
    <source>
        <dbReference type="EMBL" id="KAL0483440.1"/>
    </source>
</evidence>
<dbReference type="Gene3D" id="2.140.10.30">
    <property type="entry name" value="Dipeptidylpeptidase IV, N-terminal domain"/>
    <property type="match status" value="1"/>
</dbReference>
<organism evidence="3 4">
    <name type="scientific">Acrasis kona</name>
    <dbReference type="NCBI Taxonomy" id="1008807"/>
    <lineage>
        <taxon>Eukaryota</taxon>
        <taxon>Discoba</taxon>
        <taxon>Heterolobosea</taxon>
        <taxon>Tetramitia</taxon>
        <taxon>Eutetramitia</taxon>
        <taxon>Acrasidae</taxon>
        <taxon>Acrasis</taxon>
    </lineage>
</organism>
<proteinExistence type="predicted"/>
<dbReference type="Proteomes" id="UP001431209">
    <property type="component" value="Unassembled WGS sequence"/>
</dbReference>
<dbReference type="SUPFAM" id="SSF82171">
    <property type="entry name" value="DPP6 N-terminal domain-like"/>
    <property type="match status" value="1"/>
</dbReference>
<protein>
    <submittedName>
        <fullName evidence="3">Dipeptidyl peptidase</fullName>
    </submittedName>
</protein>
<feature type="domain" description="Peptidase S9 prolyl oligopeptidase catalytic" evidence="1">
    <location>
        <begin position="515"/>
        <end position="712"/>
    </location>
</feature>
<name>A0AAW2Z1X1_9EUKA</name>